<organism evidence="3 4">
    <name type="scientific">Halospeciosus flavus</name>
    <dbReference type="NCBI Taxonomy" id="3032283"/>
    <lineage>
        <taxon>Archaea</taxon>
        <taxon>Methanobacteriati</taxon>
        <taxon>Methanobacteriota</taxon>
        <taxon>Stenosarchaea group</taxon>
        <taxon>Halobacteria</taxon>
        <taxon>Halobacteriales</taxon>
        <taxon>Halobacteriaceae</taxon>
        <taxon>Halospeciosus</taxon>
    </lineage>
</organism>
<dbReference type="Gene3D" id="3.40.50.970">
    <property type="match status" value="1"/>
</dbReference>
<gene>
    <name evidence="3" type="primary">pdhA</name>
    <name evidence="3" type="ORF">ACFQJ9_04815</name>
</gene>
<protein>
    <submittedName>
        <fullName evidence="3">Pyruvate dehydrogenase (Acetyl-transferring) E1 component subunit alpha</fullName>
    </submittedName>
</protein>
<reference evidence="3 4" key="1">
    <citation type="journal article" date="2019" name="Int. J. Syst. Evol. Microbiol.">
        <title>The Global Catalogue of Microorganisms (GCM) 10K type strain sequencing project: providing services to taxonomists for standard genome sequencing and annotation.</title>
        <authorList>
            <consortium name="The Broad Institute Genomics Platform"/>
            <consortium name="The Broad Institute Genome Sequencing Center for Infectious Disease"/>
            <person name="Wu L."/>
            <person name="Ma J."/>
        </authorList>
    </citation>
    <scope>NUCLEOTIDE SEQUENCE [LARGE SCALE GENOMIC DNA]</scope>
    <source>
        <strain evidence="3 4">XZGYJ-43</strain>
    </source>
</reference>
<name>A0ABD5Z0Q8_9EURY</name>
<sequence length="373" mass="41637">MSHAGPDVEFDNQVLDADGNVVAPERVPDCSDEEFVEMYRWMKFARRFDERGVSLQRQGRMGTFSALTGHEAALVGSEAALADDDWLVPYYRDHAATMAHGLPPERILQYYMGHEAGSIVPEDVNVFPISITIGGHLPHAVGLAHAAKLRGTDEVFCCYFGDGATSEGDFHEALNFAGVFDTPNVFFCMNNQWAISTPVEQQMATDTIAQKATAYGFEGVRVDGTDPLAVYNVTREAAARAREDDPADGERRPTLVEAVLYRVGAHNTTDDPSNYHRETDAADLERWRDHDPLPRFETFLRESGRLDDERVAAIDEWVEEELERAVDAAEATTPDPDELFEFAYADQPSRVREQQAELAALRERYGDDALLED</sequence>
<evidence type="ECO:0000313" key="3">
    <source>
        <dbReference type="EMBL" id="MFC7198746.1"/>
    </source>
</evidence>
<evidence type="ECO:0000313" key="4">
    <source>
        <dbReference type="Proteomes" id="UP001596447"/>
    </source>
</evidence>
<dbReference type="InterPro" id="IPR029061">
    <property type="entry name" value="THDP-binding"/>
</dbReference>
<dbReference type="PANTHER" id="PTHR43380">
    <property type="entry name" value="2-OXOISOVALERATE DEHYDROGENASE SUBUNIT ALPHA, MITOCHONDRIAL"/>
    <property type="match status" value="1"/>
</dbReference>
<dbReference type="Proteomes" id="UP001596447">
    <property type="component" value="Unassembled WGS sequence"/>
</dbReference>
<comment type="caution">
    <text evidence="3">The sequence shown here is derived from an EMBL/GenBank/DDBJ whole genome shotgun (WGS) entry which is preliminary data.</text>
</comment>
<dbReference type="EMBL" id="JBHTAR010000011">
    <property type="protein sequence ID" value="MFC7198746.1"/>
    <property type="molecule type" value="Genomic_DNA"/>
</dbReference>
<accession>A0ABD5Z0Q8</accession>
<feature type="domain" description="Dehydrogenase E1 component" evidence="2">
    <location>
        <begin position="40"/>
        <end position="332"/>
    </location>
</feature>
<dbReference type="AlphaFoldDB" id="A0ABD5Z0Q8"/>
<dbReference type="SUPFAM" id="SSF52518">
    <property type="entry name" value="Thiamin diphosphate-binding fold (THDP-binding)"/>
    <property type="match status" value="1"/>
</dbReference>
<evidence type="ECO:0000259" key="2">
    <source>
        <dbReference type="Pfam" id="PF00676"/>
    </source>
</evidence>
<keyword evidence="3" id="KW-0670">Pyruvate</keyword>
<dbReference type="NCBIfam" id="TIGR03181">
    <property type="entry name" value="PDH_E1_alph_x"/>
    <property type="match status" value="1"/>
</dbReference>
<keyword evidence="1" id="KW-0560">Oxidoreductase</keyword>
<dbReference type="GO" id="GO:0044272">
    <property type="term" value="P:sulfur compound biosynthetic process"/>
    <property type="evidence" value="ECO:0007669"/>
    <property type="project" value="UniProtKB-ARBA"/>
</dbReference>
<dbReference type="InterPro" id="IPR017596">
    <property type="entry name" value="PdhA/BkdA"/>
</dbReference>
<keyword evidence="4" id="KW-1185">Reference proteome</keyword>
<dbReference type="RefSeq" id="WP_279528704.1">
    <property type="nucleotide sequence ID" value="NZ_CP122312.1"/>
</dbReference>
<dbReference type="GO" id="GO:0016491">
    <property type="term" value="F:oxidoreductase activity"/>
    <property type="evidence" value="ECO:0007669"/>
    <property type="project" value="UniProtKB-KW"/>
</dbReference>
<dbReference type="CDD" id="cd02000">
    <property type="entry name" value="TPP_E1_PDC_ADC_BCADC"/>
    <property type="match status" value="1"/>
</dbReference>
<dbReference type="PANTHER" id="PTHR43380:SF1">
    <property type="entry name" value="2-OXOISOVALERATE DEHYDROGENASE SUBUNIT ALPHA, MITOCHONDRIAL"/>
    <property type="match status" value="1"/>
</dbReference>
<dbReference type="InterPro" id="IPR001017">
    <property type="entry name" value="DH_E1"/>
</dbReference>
<dbReference type="GO" id="GO:0006082">
    <property type="term" value="P:organic acid metabolic process"/>
    <property type="evidence" value="ECO:0007669"/>
    <property type="project" value="UniProtKB-ARBA"/>
</dbReference>
<dbReference type="Pfam" id="PF00676">
    <property type="entry name" value="E1_dh"/>
    <property type="match status" value="1"/>
</dbReference>
<evidence type="ECO:0000256" key="1">
    <source>
        <dbReference type="ARBA" id="ARBA00023002"/>
    </source>
</evidence>
<dbReference type="InterPro" id="IPR050771">
    <property type="entry name" value="Alpha-ketoacid_DH_E1_comp"/>
</dbReference>
<proteinExistence type="predicted"/>